<dbReference type="InterPro" id="IPR027417">
    <property type="entry name" value="P-loop_NTPase"/>
</dbReference>
<dbReference type="GO" id="GO:0000028">
    <property type="term" value="P:ribosomal small subunit assembly"/>
    <property type="evidence" value="ECO:0007669"/>
    <property type="project" value="TreeGrafter"/>
</dbReference>
<dbReference type="Proteomes" id="UP000293852">
    <property type="component" value="Unassembled WGS sequence"/>
</dbReference>
<dbReference type="OrthoDB" id="207675at2"/>
<dbReference type="SUPFAM" id="SSF52540">
    <property type="entry name" value="P-loop containing nucleoside triphosphate hydrolases"/>
    <property type="match status" value="1"/>
</dbReference>
<name>A0A4Q7M3E7_9MICO</name>
<dbReference type="Gene3D" id="3.40.50.300">
    <property type="entry name" value="P-loop containing nucleotide triphosphate hydrolases"/>
    <property type="match status" value="1"/>
</dbReference>
<dbReference type="PANTHER" id="PTHR42698">
    <property type="entry name" value="GTPASE ERA"/>
    <property type="match status" value="1"/>
</dbReference>
<organism evidence="3 4">
    <name type="scientific">Xylanimonas ulmi</name>
    <dbReference type="NCBI Taxonomy" id="228973"/>
    <lineage>
        <taxon>Bacteria</taxon>
        <taxon>Bacillati</taxon>
        <taxon>Actinomycetota</taxon>
        <taxon>Actinomycetes</taxon>
        <taxon>Micrococcales</taxon>
        <taxon>Promicromonosporaceae</taxon>
        <taxon>Xylanimonas</taxon>
    </lineage>
</organism>
<dbReference type="AlphaFoldDB" id="A0A4Q7M3E7"/>
<dbReference type="CDD" id="cd00882">
    <property type="entry name" value="Ras_like_GTPase"/>
    <property type="match status" value="1"/>
</dbReference>
<feature type="compositionally biased region" description="Basic and acidic residues" evidence="1">
    <location>
        <begin position="608"/>
        <end position="623"/>
    </location>
</feature>
<feature type="region of interest" description="Disordered" evidence="1">
    <location>
        <begin position="154"/>
        <end position="177"/>
    </location>
</feature>
<feature type="region of interest" description="Disordered" evidence="1">
    <location>
        <begin position="607"/>
        <end position="690"/>
    </location>
</feature>
<keyword evidence="4" id="KW-1185">Reference proteome</keyword>
<proteinExistence type="predicted"/>
<evidence type="ECO:0000259" key="2">
    <source>
        <dbReference type="Pfam" id="PF00350"/>
    </source>
</evidence>
<dbReference type="Pfam" id="PF00350">
    <property type="entry name" value="Dynamin_N"/>
    <property type="match status" value="1"/>
</dbReference>
<accession>A0A4Q7M3E7</accession>
<dbReference type="GO" id="GO:0005525">
    <property type="term" value="F:GTP binding"/>
    <property type="evidence" value="ECO:0007669"/>
    <property type="project" value="InterPro"/>
</dbReference>
<feature type="region of interest" description="Disordered" evidence="1">
    <location>
        <begin position="1"/>
        <end position="27"/>
    </location>
</feature>
<protein>
    <submittedName>
        <fullName evidence="3">Dynamin family protein</fullName>
    </submittedName>
</protein>
<dbReference type="GO" id="GO:0019843">
    <property type="term" value="F:rRNA binding"/>
    <property type="evidence" value="ECO:0007669"/>
    <property type="project" value="TreeGrafter"/>
</dbReference>
<sequence>MTAPDDVPQPSAGGAASGVEPDAASQALTTHREAAALVDALDTLRARLGALRLPLETPGAAAARADLGSAVDQLDDYLLPRLRAERAPLLVVVGGSTGAGKSTLVNSILGEHVTAPGVLRPTTRAPVLAHHPLDARWFATDRVLPGLARVTEAGQEPEAVVSGEDTARGEARAPRPAPTRTLRLVASDAVPQGLALLDAPDVDSVETANRELATELLGAADLWLFVTTGARYADAVPWELLRSAARRRAQVALVLDRVDAGAEEVVDDLRRLAREHGLGAAPVFVIPEASDAGDGALDDGLLPEAAVAEVSTWLSGLGGDPEARRRVITATRDGVVDDLVRRAVLLADAADAQEAADARLRAAVERHHADAARAVDAATSDGAILRGEVLARWQDFVGTGEFFRAVEKGVGRVRDAVVGFFRGRPAQAPQVEQAIASGLESVVLDAAESAAERTYESWAGDAAGAALLDGLALSRTSSGLRAEIGEQVRAWQGDVLELVREQGQAKRGAARAMSLGVNALGVSLMVIVFASTAGLTGAEIGIAGGTAVLAQKLLEAVFGDDAVRRLAAQAKQRLGARVQTIMVGQAARYSAQLDALGTDDAGGAGLRDAARRVEGAARTERATRPTGQDEATRPWTGRLLRGAGTLRPPERPASHPVPAVRAPDDERTGPESSEERHGLWGRLFGRRGAR</sequence>
<evidence type="ECO:0000313" key="3">
    <source>
        <dbReference type="EMBL" id="RZS61493.1"/>
    </source>
</evidence>
<evidence type="ECO:0000313" key="4">
    <source>
        <dbReference type="Proteomes" id="UP000293852"/>
    </source>
</evidence>
<dbReference type="InterPro" id="IPR045063">
    <property type="entry name" value="Dynamin_N"/>
</dbReference>
<dbReference type="PANTHER" id="PTHR42698:SF1">
    <property type="entry name" value="GTPASE ERA, MITOCHONDRIAL"/>
    <property type="match status" value="1"/>
</dbReference>
<dbReference type="GO" id="GO:0005829">
    <property type="term" value="C:cytosol"/>
    <property type="evidence" value="ECO:0007669"/>
    <property type="project" value="TreeGrafter"/>
</dbReference>
<dbReference type="GO" id="GO:0043024">
    <property type="term" value="F:ribosomal small subunit binding"/>
    <property type="evidence" value="ECO:0007669"/>
    <property type="project" value="TreeGrafter"/>
</dbReference>
<gene>
    <name evidence="3" type="ORF">EV386_1795</name>
</gene>
<feature type="compositionally biased region" description="Basic and acidic residues" evidence="1">
    <location>
        <begin position="662"/>
        <end position="678"/>
    </location>
</feature>
<dbReference type="RefSeq" id="WP_130414221.1">
    <property type="nucleotide sequence ID" value="NZ_SGWX01000001.1"/>
</dbReference>
<comment type="caution">
    <text evidence="3">The sequence shown here is derived from an EMBL/GenBank/DDBJ whole genome shotgun (WGS) entry which is preliminary data.</text>
</comment>
<dbReference type="EMBL" id="SGWX01000001">
    <property type="protein sequence ID" value="RZS61493.1"/>
    <property type="molecule type" value="Genomic_DNA"/>
</dbReference>
<feature type="domain" description="Dynamin N-terminal" evidence="2">
    <location>
        <begin position="91"/>
        <end position="231"/>
    </location>
</feature>
<dbReference type="InterPro" id="IPR005662">
    <property type="entry name" value="GTPase_Era-like"/>
</dbReference>
<reference evidence="3 4" key="1">
    <citation type="submission" date="2019-02" db="EMBL/GenBank/DDBJ databases">
        <title>Sequencing the genomes of 1000 actinobacteria strains.</title>
        <authorList>
            <person name="Klenk H.-P."/>
        </authorList>
    </citation>
    <scope>NUCLEOTIDE SEQUENCE [LARGE SCALE GENOMIC DNA]</scope>
    <source>
        <strain evidence="3 4">DSM 16932</strain>
    </source>
</reference>
<evidence type="ECO:0000256" key="1">
    <source>
        <dbReference type="SAM" id="MobiDB-lite"/>
    </source>
</evidence>